<dbReference type="EMBL" id="BARS01046025">
    <property type="protein sequence ID" value="GAG39130.1"/>
    <property type="molecule type" value="Genomic_DNA"/>
</dbReference>
<sequence length="116" mass="12795">MAAIYDYTFHQNTRIGDDSCDLSQENIQNAHSATYMLDNFRPACPMKNAIDFATSQPAINFTGSHQVGINGCNIDDNSKLEITAITKPKCRISLQQRPFATVPFLGRGKSNVVLEA</sequence>
<reference evidence="1" key="1">
    <citation type="journal article" date="2014" name="Front. Microbiol.">
        <title>High frequency of phylogenetically diverse reductive dehalogenase-homologous genes in deep subseafloor sedimentary metagenomes.</title>
        <authorList>
            <person name="Kawai M."/>
            <person name="Futagami T."/>
            <person name="Toyoda A."/>
            <person name="Takaki Y."/>
            <person name="Nishi S."/>
            <person name="Hori S."/>
            <person name="Arai W."/>
            <person name="Tsubouchi T."/>
            <person name="Morono Y."/>
            <person name="Uchiyama I."/>
            <person name="Ito T."/>
            <person name="Fujiyama A."/>
            <person name="Inagaki F."/>
            <person name="Takami H."/>
        </authorList>
    </citation>
    <scope>NUCLEOTIDE SEQUENCE</scope>
    <source>
        <strain evidence="1">Expedition CK06-06</strain>
    </source>
</reference>
<organism evidence="1">
    <name type="scientific">marine sediment metagenome</name>
    <dbReference type="NCBI Taxonomy" id="412755"/>
    <lineage>
        <taxon>unclassified sequences</taxon>
        <taxon>metagenomes</taxon>
        <taxon>ecological metagenomes</taxon>
    </lineage>
</organism>
<evidence type="ECO:0000313" key="1">
    <source>
        <dbReference type="EMBL" id="GAG39130.1"/>
    </source>
</evidence>
<feature type="non-terminal residue" evidence="1">
    <location>
        <position position="116"/>
    </location>
</feature>
<proteinExistence type="predicted"/>
<dbReference type="AlphaFoldDB" id="X0X7V5"/>
<gene>
    <name evidence="1" type="ORF">S01H1_69328</name>
</gene>
<accession>X0X7V5</accession>
<name>X0X7V5_9ZZZZ</name>
<comment type="caution">
    <text evidence="1">The sequence shown here is derived from an EMBL/GenBank/DDBJ whole genome shotgun (WGS) entry which is preliminary data.</text>
</comment>
<protein>
    <submittedName>
        <fullName evidence="1">Uncharacterized protein</fullName>
    </submittedName>
</protein>